<gene>
    <name evidence="14" type="ORF">TCAL_17318</name>
</gene>
<evidence type="ECO:0000256" key="9">
    <source>
        <dbReference type="ARBA" id="ARBA00023277"/>
    </source>
</evidence>
<keyword evidence="4 12" id="KW-0732">Signal</keyword>
<accession>A0A553NY87</accession>
<dbReference type="OMA" id="PNPYSMD"/>
<organism evidence="14 15">
    <name type="scientific">Tigriopus californicus</name>
    <name type="common">Marine copepod</name>
    <dbReference type="NCBI Taxonomy" id="6832"/>
    <lineage>
        <taxon>Eukaryota</taxon>
        <taxon>Metazoa</taxon>
        <taxon>Ecdysozoa</taxon>
        <taxon>Arthropoda</taxon>
        <taxon>Crustacea</taxon>
        <taxon>Multicrustacea</taxon>
        <taxon>Hexanauplia</taxon>
        <taxon>Copepoda</taxon>
        <taxon>Harpacticoida</taxon>
        <taxon>Harpacticidae</taxon>
        <taxon>Tigriopus</taxon>
    </lineage>
</organism>
<dbReference type="STRING" id="6832.A0A553NY87"/>
<keyword evidence="5" id="KW-0256">Endoplasmic reticulum</keyword>
<dbReference type="Gene3D" id="2.60.120.430">
    <property type="entry name" value="Galactose-binding lectin"/>
    <property type="match status" value="1"/>
</dbReference>
<dbReference type="PANTHER" id="PTHR13460">
    <property type="match status" value="1"/>
</dbReference>
<comment type="caution">
    <text evidence="14">The sequence shown here is derived from an EMBL/GenBank/DDBJ whole genome shotgun (WGS) entry which is preliminary data.</text>
</comment>
<dbReference type="Proteomes" id="UP000318571">
    <property type="component" value="Chromosome 9"/>
</dbReference>
<feature type="region of interest" description="Disordered" evidence="10">
    <location>
        <begin position="198"/>
        <end position="232"/>
    </location>
</feature>
<keyword evidence="9" id="KW-0119">Carbohydrate metabolism</keyword>
<dbReference type="InterPro" id="IPR021720">
    <property type="entry name" value="Malectin_dom"/>
</dbReference>
<evidence type="ECO:0000256" key="6">
    <source>
        <dbReference type="ARBA" id="ARBA00022989"/>
    </source>
</evidence>
<evidence type="ECO:0000256" key="8">
    <source>
        <dbReference type="ARBA" id="ARBA00023180"/>
    </source>
</evidence>
<dbReference type="InterPro" id="IPR039155">
    <property type="entry name" value="MLEC"/>
</dbReference>
<comment type="similarity">
    <text evidence="2">Belongs to the malectin family.</text>
</comment>
<name>A0A553NY87_TIGCA</name>
<keyword evidence="15" id="KW-1185">Reference proteome</keyword>
<evidence type="ECO:0000256" key="11">
    <source>
        <dbReference type="SAM" id="Phobius"/>
    </source>
</evidence>
<dbReference type="PANTHER" id="PTHR13460:SF0">
    <property type="entry name" value="MALECTIN"/>
    <property type="match status" value="1"/>
</dbReference>
<evidence type="ECO:0000256" key="4">
    <source>
        <dbReference type="ARBA" id="ARBA00022729"/>
    </source>
</evidence>
<dbReference type="GO" id="GO:0030246">
    <property type="term" value="F:carbohydrate binding"/>
    <property type="evidence" value="ECO:0007669"/>
    <property type="project" value="InterPro"/>
</dbReference>
<proteinExistence type="inferred from homology"/>
<evidence type="ECO:0000256" key="1">
    <source>
        <dbReference type="ARBA" id="ARBA00004115"/>
    </source>
</evidence>
<comment type="subcellular location">
    <subcellularLocation>
        <location evidence="1">Endoplasmic reticulum membrane</location>
        <topology evidence="1">Single-pass type I membrane protein</topology>
    </subcellularLocation>
</comment>
<evidence type="ECO:0000313" key="14">
    <source>
        <dbReference type="EMBL" id="TRY70405.1"/>
    </source>
</evidence>
<feature type="transmembrane region" description="Helical" evidence="11">
    <location>
        <begin position="240"/>
        <end position="259"/>
    </location>
</feature>
<evidence type="ECO:0000256" key="3">
    <source>
        <dbReference type="ARBA" id="ARBA00022692"/>
    </source>
</evidence>
<feature type="domain" description="Malectin" evidence="13">
    <location>
        <begin position="26"/>
        <end position="185"/>
    </location>
</feature>
<feature type="compositionally biased region" description="Acidic residues" evidence="10">
    <location>
        <begin position="204"/>
        <end position="215"/>
    </location>
</feature>
<sequence length="261" mass="29717">MGVSAAFWACLLWVLSQEVRGLGEITYAVNCGGEAHIDVFGIHYQKDQNRVGTASEYGKQLIIARVPPPDQILYQTERYHTGNLGYDIPVERDGWYLLVLKFSEVYFHAPNMKVFDVILNGDLTIATDLDIYERVGRGVAHDEYIEFEVKQGRILYEGEESELTRGQMRVEFIKSYRDNPKVNAIVLMRGRMEDWTPLPPLAVDSDDEEFTEDPLESTSKHRNPSGPKTRDPYENYDTTALLPIFVAIGAFIPLVFCLCKL</sequence>
<keyword evidence="3 11" id="KW-0812">Transmembrane</keyword>
<feature type="chain" id="PRO_5022173403" description="Malectin domain-containing protein" evidence="12">
    <location>
        <begin position="22"/>
        <end position="261"/>
    </location>
</feature>
<protein>
    <recommendedName>
        <fullName evidence="13">Malectin domain-containing protein</fullName>
    </recommendedName>
</protein>
<evidence type="ECO:0000256" key="5">
    <source>
        <dbReference type="ARBA" id="ARBA00022824"/>
    </source>
</evidence>
<evidence type="ECO:0000259" key="13">
    <source>
        <dbReference type="Pfam" id="PF11721"/>
    </source>
</evidence>
<dbReference type="Pfam" id="PF11721">
    <property type="entry name" value="Malectin"/>
    <property type="match status" value="1"/>
</dbReference>
<evidence type="ECO:0000256" key="12">
    <source>
        <dbReference type="SAM" id="SignalP"/>
    </source>
</evidence>
<reference evidence="14 15" key="1">
    <citation type="journal article" date="2018" name="Nat. Ecol. Evol.">
        <title>Genomic signatures of mitonuclear coevolution across populations of Tigriopus californicus.</title>
        <authorList>
            <person name="Barreto F.S."/>
            <person name="Watson E.T."/>
            <person name="Lima T.G."/>
            <person name="Willett C.S."/>
            <person name="Edmands S."/>
            <person name="Li W."/>
            <person name="Burton R.S."/>
        </authorList>
    </citation>
    <scope>NUCLEOTIDE SEQUENCE [LARGE SCALE GENOMIC DNA]</scope>
    <source>
        <strain evidence="14 15">San Diego</strain>
    </source>
</reference>
<dbReference type="EMBL" id="VCGU01000009">
    <property type="protein sequence ID" value="TRY70405.1"/>
    <property type="molecule type" value="Genomic_DNA"/>
</dbReference>
<evidence type="ECO:0000256" key="7">
    <source>
        <dbReference type="ARBA" id="ARBA00023136"/>
    </source>
</evidence>
<keyword evidence="8" id="KW-0325">Glycoprotein</keyword>
<dbReference type="OrthoDB" id="10013439at2759"/>
<feature type="signal peptide" evidence="12">
    <location>
        <begin position="1"/>
        <end position="21"/>
    </location>
</feature>
<keyword evidence="7 11" id="KW-0472">Membrane</keyword>
<dbReference type="AlphaFoldDB" id="A0A553NY87"/>
<evidence type="ECO:0000313" key="15">
    <source>
        <dbReference type="Proteomes" id="UP000318571"/>
    </source>
</evidence>
<dbReference type="GO" id="GO:0005789">
    <property type="term" value="C:endoplasmic reticulum membrane"/>
    <property type="evidence" value="ECO:0007669"/>
    <property type="project" value="UniProtKB-SubCell"/>
</dbReference>
<evidence type="ECO:0000256" key="10">
    <source>
        <dbReference type="SAM" id="MobiDB-lite"/>
    </source>
</evidence>
<keyword evidence="6 11" id="KW-1133">Transmembrane helix</keyword>
<evidence type="ECO:0000256" key="2">
    <source>
        <dbReference type="ARBA" id="ARBA00009141"/>
    </source>
</evidence>